<accession>A0AAP9YGR8</accession>
<gene>
    <name evidence="4" type="ORF">GKQ51_09270</name>
</gene>
<dbReference type="RefSeq" id="WP_198867758.1">
    <property type="nucleotide sequence ID" value="NZ_CP066310.1"/>
</dbReference>
<dbReference type="GO" id="GO:0004527">
    <property type="term" value="F:exonuclease activity"/>
    <property type="evidence" value="ECO:0007669"/>
    <property type="project" value="UniProtKB-KW"/>
</dbReference>
<keyword evidence="1" id="KW-0540">Nuclease</keyword>
<evidence type="ECO:0000259" key="3">
    <source>
        <dbReference type="SMART" id="SM00479"/>
    </source>
</evidence>
<name>A0AAP9YGR8_9GAMM</name>
<proteinExistence type="predicted"/>
<dbReference type="CDD" id="cd06127">
    <property type="entry name" value="DEDDh"/>
    <property type="match status" value="1"/>
</dbReference>
<sequence length="224" mass="25476">MTAYIFDSETTGFKEPHLVEAAWLRLGDVAGLPVTDEFLMRYKPGKPIELGALATSHILDEELVDCPAHDTFKLPADAEYLIGHNVDYDWGVIGKPDIKRICTRALSSALWPEADTHSQSAMIYLHYRSEARDLLRNAHAALDDVHNCRRLLAKIIETLAERQGLPVASWEELWHHSEEARIPKFINFGKHRGTAIVDLPSDYRAWLLRQPDIDPYLIKALQSR</sequence>
<dbReference type="Proteomes" id="UP000596192">
    <property type="component" value="Chromosome"/>
</dbReference>
<dbReference type="InterPro" id="IPR012337">
    <property type="entry name" value="RNaseH-like_sf"/>
</dbReference>
<dbReference type="Gene3D" id="3.30.420.10">
    <property type="entry name" value="Ribonuclease H-like superfamily/Ribonuclease H"/>
    <property type="match status" value="1"/>
</dbReference>
<dbReference type="AlphaFoldDB" id="A0AAP9YGR8"/>
<dbReference type="EMBL" id="CP066310">
    <property type="protein sequence ID" value="QQE90438.1"/>
    <property type="molecule type" value="Genomic_DNA"/>
</dbReference>
<evidence type="ECO:0000256" key="2">
    <source>
        <dbReference type="ARBA" id="ARBA00022839"/>
    </source>
</evidence>
<protein>
    <submittedName>
        <fullName evidence="4">3'-5' exonuclease</fullName>
    </submittedName>
</protein>
<feature type="domain" description="Exonuclease" evidence="3">
    <location>
        <begin position="2"/>
        <end position="161"/>
    </location>
</feature>
<keyword evidence="2 4" id="KW-0269">Exonuclease</keyword>
<reference evidence="4 5" key="1">
    <citation type="submission" date="2020-12" db="EMBL/GenBank/DDBJ databases">
        <title>Genomic Analysis and Response surface optimization of nitrogen-fixing conditions for A. chroococcum strain HR1, Isolation from rhizosphere soil.</title>
        <authorList>
            <person name="Li J."/>
            <person name="Yang H."/>
            <person name="Liu H."/>
            <person name="Wang C."/>
            <person name="Tian Y."/>
            <person name="Lu X.Y."/>
        </authorList>
    </citation>
    <scope>NUCLEOTIDE SEQUENCE [LARGE SCALE GENOMIC DNA]</scope>
    <source>
        <strain evidence="4 5">HR1</strain>
    </source>
</reference>
<organism evidence="4 5">
    <name type="scientific">Azotobacter chroococcum</name>
    <dbReference type="NCBI Taxonomy" id="353"/>
    <lineage>
        <taxon>Bacteria</taxon>
        <taxon>Pseudomonadati</taxon>
        <taxon>Pseudomonadota</taxon>
        <taxon>Gammaproteobacteria</taxon>
        <taxon>Pseudomonadales</taxon>
        <taxon>Pseudomonadaceae</taxon>
        <taxon>Azotobacter</taxon>
    </lineage>
</organism>
<dbReference type="InterPro" id="IPR013520">
    <property type="entry name" value="Ribonucl_H"/>
</dbReference>
<evidence type="ECO:0000313" key="4">
    <source>
        <dbReference type="EMBL" id="QQE90438.1"/>
    </source>
</evidence>
<dbReference type="GO" id="GO:0006259">
    <property type="term" value="P:DNA metabolic process"/>
    <property type="evidence" value="ECO:0007669"/>
    <property type="project" value="UniProtKB-ARBA"/>
</dbReference>
<keyword evidence="2 4" id="KW-0378">Hydrolase</keyword>
<dbReference type="InterPro" id="IPR036397">
    <property type="entry name" value="RNaseH_sf"/>
</dbReference>
<evidence type="ECO:0000256" key="1">
    <source>
        <dbReference type="ARBA" id="ARBA00022722"/>
    </source>
</evidence>
<dbReference type="GO" id="GO:0003676">
    <property type="term" value="F:nucleic acid binding"/>
    <property type="evidence" value="ECO:0007669"/>
    <property type="project" value="InterPro"/>
</dbReference>
<dbReference type="SUPFAM" id="SSF53098">
    <property type="entry name" value="Ribonuclease H-like"/>
    <property type="match status" value="1"/>
</dbReference>
<dbReference type="SMART" id="SM00479">
    <property type="entry name" value="EXOIII"/>
    <property type="match status" value="1"/>
</dbReference>
<evidence type="ECO:0000313" key="5">
    <source>
        <dbReference type="Proteomes" id="UP000596192"/>
    </source>
</evidence>